<dbReference type="Gene3D" id="1.10.287.470">
    <property type="entry name" value="Helix hairpin bin"/>
    <property type="match status" value="1"/>
</dbReference>
<dbReference type="OrthoDB" id="199347at2"/>
<dbReference type="PANTHER" id="PTHR30469:SF36">
    <property type="entry name" value="BLL3903 PROTEIN"/>
    <property type="match status" value="1"/>
</dbReference>
<dbReference type="EMBL" id="PJKA01000002">
    <property type="protein sequence ID" value="PNC20392.1"/>
    <property type="molecule type" value="Genomic_DNA"/>
</dbReference>
<protein>
    <recommendedName>
        <fullName evidence="5">Efflux RND transporter periplasmic adaptor subunit</fullName>
    </recommendedName>
</protein>
<reference evidence="3 4" key="1">
    <citation type="journal article" date="2017" name="BMC Genomics">
        <title>Genome sequencing of 39 Akkermansia muciniphila isolates reveals its population structure, genomic and functional diverisity, and global distribution in mammalian gut microbiotas.</title>
        <authorList>
            <person name="Guo X."/>
            <person name="Li S."/>
            <person name="Zhang J."/>
            <person name="Wu F."/>
            <person name="Li X."/>
            <person name="Wu D."/>
            <person name="Zhang M."/>
            <person name="Ou Z."/>
            <person name="Jie Z."/>
            <person name="Yan Q."/>
            <person name="Li P."/>
            <person name="Yi J."/>
            <person name="Peng Y."/>
        </authorList>
    </citation>
    <scope>NUCLEOTIDE SEQUENCE [LARGE SCALE GENOMIC DNA]</scope>
    <source>
        <strain evidence="3 4">GP24</strain>
    </source>
</reference>
<keyword evidence="2" id="KW-1133">Transmembrane helix</keyword>
<gene>
    <name evidence="3" type="ORF">CXU22_01010</name>
</gene>
<keyword evidence="2" id="KW-0472">Membrane</keyword>
<evidence type="ECO:0000256" key="2">
    <source>
        <dbReference type="SAM" id="Phobius"/>
    </source>
</evidence>
<keyword evidence="1" id="KW-0175">Coiled coil</keyword>
<dbReference type="Gene3D" id="2.40.30.170">
    <property type="match status" value="1"/>
</dbReference>
<accession>A0A2N8HH75</accession>
<proteinExistence type="predicted"/>
<dbReference type="Gene3D" id="2.40.50.100">
    <property type="match status" value="1"/>
</dbReference>
<dbReference type="Proteomes" id="UP000236000">
    <property type="component" value="Unassembled WGS sequence"/>
</dbReference>
<organism evidence="3 4">
    <name type="scientific">Akkermansia muciniphila</name>
    <dbReference type="NCBI Taxonomy" id="239935"/>
    <lineage>
        <taxon>Bacteria</taxon>
        <taxon>Pseudomonadati</taxon>
        <taxon>Verrucomicrobiota</taxon>
        <taxon>Verrucomicrobiia</taxon>
        <taxon>Verrucomicrobiales</taxon>
        <taxon>Akkermansiaceae</taxon>
        <taxon>Akkermansia</taxon>
    </lineage>
</organism>
<dbReference type="RefSeq" id="WP_102711648.1">
    <property type="nucleotide sequence ID" value="NZ_CABMLK010000001.1"/>
</dbReference>
<dbReference type="GO" id="GO:0015562">
    <property type="term" value="F:efflux transmembrane transporter activity"/>
    <property type="evidence" value="ECO:0007669"/>
    <property type="project" value="TreeGrafter"/>
</dbReference>
<feature type="coiled-coil region" evidence="1">
    <location>
        <begin position="108"/>
        <end position="135"/>
    </location>
</feature>
<dbReference type="SUPFAM" id="SSF111369">
    <property type="entry name" value="HlyD-like secretion proteins"/>
    <property type="match status" value="1"/>
</dbReference>
<evidence type="ECO:0008006" key="5">
    <source>
        <dbReference type="Google" id="ProtNLM"/>
    </source>
</evidence>
<dbReference type="PANTHER" id="PTHR30469">
    <property type="entry name" value="MULTIDRUG RESISTANCE PROTEIN MDTA"/>
    <property type="match status" value="1"/>
</dbReference>
<name>A0A2N8HH75_9BACT</name>
<evidence type="ECO:0000256" key="1">
    <source>
        <dbReference type="SAM" id="Coils"/>
    </source>
</evidence>
<sequence>MSEAPHKKGTSWSIGIGLGIVALLIGTAIITDPSFSSSGEKGKASSSGTVEPLHLQENALTISAPGVVKASHLTMLSPGVSGKVDKVHPLFNAGEIILKGTPLLELEKFEYRARLANAQAELEQARLDVSTEQAEALKAIKKTYSSVSKSGKESELVLRVPQRRAVNARLNAAEAYVAEAEQALRDTVLEAPYTCQVVECSVGAGARVVAGQPVGKVIPLQERMIRVPVPLEEFSALPRDEQGKVNTALTASCVLNNGKRLQWLGHVTAVDSALDAERNSAVLIASLEPNASHVSEWQVAPVNMALQVNINVQVPSSVWIPSHAVRDGSSIQVKTPEGMQERKVHVVALKDGKSLVTIPEFQEGDALVL</sequence>
<evidence type="ECO:0000313" key="4">
    <source>
        <dbReference type="Proteomes" id="UP000236000"/>
    </source>
</evidence>
<dbReference type="GO" id="GO:1990281">
    <property type="term" value="C:efflux pump complex"/>
    <property type="evidence" value="ECO:0007669"/>
    <property type="project" value="TreeGrafter"/>
</dbReference>
<dbReference type="AlphaFoldDB" id="A0A2N8HH75"/>
<comment type="caution">
    <text evidence="3">The sequence shown here is derived from an EMBL/GenBank/DDBJ whole genome shotgun (WGS) entry which is preliminary data.</text>
</comment>
<evidence type="ECO:0000313" key="3">
    <source>
        <dbReference type="EMBL" id="PNC20392.1"/>
    </source>
</evidence>
<keyword evidence="2" id="KW-0812">Transmembrane</keyword>
<feature type="transmembrane region" description="Helical" evidence="2">
    <location>
        <begin position="12"/>
        <end position="31"/>
    </location>
</feature>